<evidence type="ECO:0000313" key="13">
    <source>
        <dbReference type="EMBL" id="MEF7616400.1"/>
    </source>
</evidence>
<keyword evidence="6" id="KW-0997">Cell inner membrane</keyword>
<comment type="similarity">
    <text evidence="2">Belongs to the GSP N family.</text>
</comment>
<keyword evidence="9 12" id="KW-0472">Membrane</keyword>
<name>A0AAW9QN31_9BURK</name>
<sequence length="291" mass="30544">MTRWTALRPRRRGPHGAQALPDGTAPAPRRTRRWGFAGAAAGLLLAFIAFAPATWLARGVASATGEHLLLAQTRGTVWSGSALPVLTAGPESRTALALPGRLEWSVRWRGWSVDLLLRQPCCLAGEVVLRLQPGFGRLLVAVQPSQAGGLIGQWPAGWLAGLGTPWNALQLSGTVQLQSQGLAIEQVAGRTRFTGEATLELANAATPLAPLDSLGSYRMTLRGDAASGEASTITLTTLEGALQASGQGQWGEGRLRFRGELRAADGQEGALSNLLNIVGRRQGALSVISIG</sequence>
<evidence type="ECO:0000256" key="11">
    <source>
        <dbReference type="SAM" id="MobiDB-lite"/>
    </source>
</evidence>
<evidence type="ECO:0000256" key="10">
    <source>
        <dbReference type="ARBA" id="ARBA00030772"/>
    </source>
</evidence>
<dbReference type="AlphaFoldDB" id="A0AAW9QN31"/>
<feature type="transmembrane region" description="Helical" evidence="12">
    <location>
        <begin position="34"/>
        <end position="57"/>
    </location>
</feature>
<evidence type="ECO:0000256" key="7">
    <source>
        <dbReference type="ARBA" id="ARBA00022692"/>
    </source>
</evidence>
<dbReference type="GO" id="GO:0015627">
    <property type="term" value="C:type II protein secretion system complex"/>
    <property type="evidence" value="ECO:0007669"/>
    <property type="project" value="InterPro"/>
</dbReference>
<keyword evidence="5" id="KW-1003">Cell membrane</keyword>
<reference evidence="13 14" key="1">
    <citation type="submission" date="2024-02" db="EMBL/GenBank/DDBJ databases">
        <title>Genome sequence of Aquincola sp. MAHUQ-54.</title>
        <authorList>
            <person name="Huq M.A."/>
        </authorList>
    </citation>
    <scope>NUCLEOTIDE SEQUENCE [LARGE SCALE GENOMIC DNA]</scope>
    <source>
        <strain evidence="13 14">MAHUQ-54</strain>
    </source>
</reference>
<gene>
    <name evidence="13" type="primary">gspN</name>
    <name evidence="13" type="ORF">V4F39_20965</name>
</gene>
<organism evidence="13 14">
    <name type="scientific">Aquincola agrisoli</name>
    <dbReference type="NCBI Taxonomy" id="3119538"/>
    <lineage>
        <taxon>Bacteria</taxon>
        <taxon>Pseudomonadati</taxon>
        <taxon>Pseudomonadota</taxon>
        <taxon>Betaproteobacteria</taxon>
        <taxon>Burkholderiales</taxon>
        <taxon>Sphaerotilaceae</taxon>
        <taxon>Aquincola</taxon>
    </lineage>
</organism>
<keyword evidence="4" id="KW-0813">Transport</keyword>
<evidence type="ECO:0000256" key="8">
    <source>
        <dbReference type="ARBA" id="ARBA00022927"/>
    </source>
</evidence>
<protein>
    <recommendedName>
        <fullName evidence="3">Type II secretion system protein N</fullName>
    </recommendedName>
    <alternativeName>
        <fullName evidence="10">General secretion pathway protein N</fullName>
    </alternativeName>
</protein>
<keyword evidence="12" id="KW-1133">Transmembrane helix</keyword>
<evidence type="ECO:0000256" key="3">
    <source>
        <dbReference type="ARBA" id="ARBA00021563"/>
    </source>
</evidence>
<evidence type="ECO:0000256" key="12">
    <source>
        <dbReference type="SAM" id="Phobius"/>
    </source>
</evidence>
<dbReference type="RefSeq" id="WP_332291884.1">
    <property type="nucleotide sequence ID" value="NZ_JAZIBG010000044.1"/>
</dbReference>
<dbReference type="EMBL" id="JAZIBG010000044">
    <property type="protein sequence ID" value="MEF7616400.1"/>
    <property type="molecule type" value="Genomic_DNA"/>
</dbReference>
<proteinExistence type="inferred from homology"/>
<evidence type="ECO:0000256" key="9">
    <source>
        <dbReference type="ARBA" id="ARBA00023136"/>
    </source>
</evidence>
<accession>A0AAW9QN31</accession>
<evidence type="ECO:0000313" key="14">
    <source>
        <dbReference type="Proteomes" id="UP001336250"/>
    </source>
</evidence>
<comment type="subcellular location">
    <subcellularLocation>
        <location evidence="1">Cell inner membrane</location>
    </subcellularLocation>
</comment>
<keyword evidence="14" id="KW-1185">Reference proteome</keyword>
<dbReference type="InterPro" id="IPR022792">
    <property type="entry name" value="T2SS_protein-GspN"/>
</dbReference>
<feature type="region of interest" description="Disordered" evidence="11">
    <location>
        <begin position="1"/>
        <end position="29"/>
    </location>
</feature>
<evidence type="ECO:0000256" key="5">
    <source>
        <dbReference type="ARBA" id="ARBA00022475"/>
    </source>
</evidence>
<evidence type="ECO:0000256" key="4">
    <source>
        <dbReference type="ARBA" id="ARBA00022448"/>
    </source>
</evidence>
<keyword evidence="8" id="KW-0653">Protein transport</keyword>
<dbReference type="Pfam" id="PF01203">
    <property type="entry name" value="T2SSN"/>
    <property type="match status" value="1"/>
</dbReference>
<evidence type="ECO:0000256" key="6">
    <source>
        <dbReference type="ARBA" id="ARBA00022519"/>
    </source>
</evidence>
<dbReference type="GO" id="GO:0015628">
    <property type="term" value="P:protein secretion by the type II secretion system"/>
    <property type="evidence" value="ECO:0007669"/>
    <property type="project" value="InterPro"/>
</dbReference>
<comment type="caution">
    <text evidence="13">The sequence shown here is derived from an EMBL/GenBank/DDBJ whole genome shotgun (WGS) entry which is preliminary data.</text>
</comment>
<evidence type="ECO:0000256" key="2">
    <source>
        <dbReference type="ARBA" id="ARBA00007208"/>
    </source>
</evidence>
<evidence type="ECO:0000256" key="1">
    <source>
        <dbReference type="ARBA" id="ARBA00004533"/>
    </source>
</evidence>
<dbReference type="GO" id="GO:0005886">
    <property type="term" value="C:plasma membrane"/>
    <property type="evidence" value="ECO:0007669"/>
    <property type="project" value="UniProtKB-SubCell"/>
</dbReference>
<dbReference type="Proteomes" id="UP001336250">
    <property type="component" value="Unassembled WGS sequence"/>
</dbReference>
<keyword evidence="7 12" id="KW-0812">Transmembrane</keyword>